<dbReference type="InterPro" id="IPR029068">
    <property type="entry name" value="Glyas_Bleomycin-R_OHBP_Dase"/>
</dbReference>
<sequence>MFATTEAFSSFAVDDMEAARRFYGDTLGIDTESIMDGYLLTLKLHGGARPTMIYTKPDVQPGNATVLNFPVDDLEATVDELASRGVTFERYDGFDHDERGISGGGEDGPRIAWFTDPAGNILALIEERGMA</sequence>
<accession>A0ABY5PF30</accession>
<dbReference type="SUPFAM" id="SSF54593">
    <property type="entry name" value="Glyoxalase/Bleomycin resistance protein/Dihydroxybiphenyl dioxygenase"/>
    <property type="match status" value="1"/>
</dbReference>
<organism evidence="2 3">
    <name type="scientific">Svornostia abyssi</name>
    <dbReference type="NCBI Taxonomy" id="2898438"/>
    <lineage>
        <taxon>Bacteria</taxon>
        <taxon>Bacillati</taxon>
        <taxon>Actinomycetota</taxon>
        <taxon>Thermoleophilia</taxon>
        <taxon>Solirubrobacterales</taxon>
        <taxon>Baekduiaceae</taxon>
        <taxon>Svornostia</taxon>
    </lineage>
</organism>
<proteinExistence type="predicted"/>
<dbReference type="Pfam" id="PF00903">
    <property type="entry name" value="Glyoxalase"/>
    <property type="match status" value="1"/>
</dbReference>
<reference evidence="3" key="1">
    <citation type="submission" date="2021-11" db="EMBL/GenBank/DDBJ databases">
        <title>Cultivation dependent microbiological survey of springs from the worlds oldest radium mine currently devoted to the extraction of radon-saturated water.</title>
        <authorList>
            <person name="Kapinusova G."/>
            <person name="Smrhova T."/>
            <person name="Strejcek M."/>
            <person name="Suman J."/>
            <person name="Jani K."/>
            <person name="Pajer P."/>
            <person name="Uhlik O."/>
        </authorList>
    </citation>
    <scope>NUCLEOTIDE SEQUENCE [LARGE SCALE GENOMIC DNA]</scope>
    <source>
        <strain evidence="3">J379</strain>
    </source>
</reference>
<evidence type="ECO:0000259" key="1">
    <source>
        <dbReference type="PROSITE" id="PS51819"/>
    </source>
</evidence>
<dbReference type="Gene3D" id="3.10.180.10">
    <property type="entry name" value="2,3-Dihydroxybiphenyl 1,2-Dioxygenase, domain 1"/>
    <property type="match status" value="1"/>
</dbReference>
<feature type="domain" description="VOC" evidence="1">
    <location>
        <begin position="1"/>
        <end position="127"/>
    </location>
</feature>
<dbReference type="EMBL" id="CP088295">
    <property type="protein sequence ID" value="UUY03248.1"/>
    <property type="molecule type" value="Genomic_DNA"/>
</dbReference>
<evidence type="ECO:0000313" key="3">
    <source>
        <dbReference type="Proteomes" id="UP001058860"/>
    </source>
</evidence>
<keyword evidence="3" id="KW-1185">Reference proteome</keyword>
<protein>
    <submittedName>
        <fullName evidence="2">VOC family protein</fullName>
    </submittedName>
</protein>
<gene>
    <name evidence="2" type="ORF">LRS13_21655</name>
</gene>
<dbReference type="InterPro" id="IPR004360">
    <property type="entry name" value="Glyas_Fos-R_dOase_dom"/>
</dbReference>
<dbReference type="RefSeq" id="WP_353863760.1">
    <property type="nucleotide sequence ID" value="NZ_CP088295.1"/>
</dbReference>
<dbReference type="PROSITE" id="PS51819">
    <property type="entry name" value="VOC"/>
    <property type="match status" value="1"/>
</dbReference>
<name>A0ABY5PF30_9ACTN</name>
<dbReference type="InterPro" id="IPR037523">
    <property type="entry name" value="VOC_core"/>
</dbReference>
<dbReference type="Proteomes" id="UP001058860">
    <property type="component" value="Chromosome"/>
</dbReference>
<evidence type="ECO:0000313" key="2">
    <source>
        <dbReference type="EMBL" id="UUY03248.1"/>
    </source>
</evidence>